<comment type="similarity">
    <text evidence="1">Belongs to the spermidine/spermine synthase family.</text>
</comment>
<accession>A0A9X4BK84</accession>
<evidence type="ECO:0000256" key="2">
    <source>
        <dbReference type="ARBA" id="ARBA00022679"/>
    </source>
</evidence>
<dbReference type="NCBIfam" id="NF037959">
    <property type="entry name" value="MFS_SpdSyn"/>
    <property type="match status" value="1"/>
</dbReference>
<keyword evidence="3 4" id="KW-0620">Polyamine biosynthesis</keyword>
<comment type="caution">
    <text evidence="6">The sequence shown here is derived from an EMBL/GenBank/DDBJ whole genome shotgun (WGS) entry which is preliminary data.</text>
</comment>
<sequence>MPTQPRTRNPIRGGALRLIRYDVGVRFLRFLRRLRERLSRRRTAVAPDASSENYVPFVRETLRHKSLHFSSSETQSLMLKAFPFSLAEEYTRAMTGFLVFQPRPRRIAMIGLGGGSLAKFCYRELPDARIDVVEINPHVVALRDEFHVPPDDARFRVVPGDGADFVKRARRRYDVLLVDAYTRDGVPPNLSTPAFLDDCRRALRDGGVLVMNLSGARAHPIADRLADVFAVTFALSENRGANRIVYAFRSEPAIAAPEHARPPHVLPQLPVSQMYLMPVIVRVHAALHRPRA</sequence>
<organism evidence="6 7">
    <name type="scientific">Tahibacter soli</name>
    <dbReference type="NCBI Taxonomy" id="2983605"/>
    <lineage>
        <taxon>Bacteria</taxon>
        <taxon>Pseudomonadati</taxon>
        <taxon>Pseudomonadota</taxon>
        <taxon>Gammaproteobacteria</taxon>
        <taxon>Lysobacterales</taxon>
        <taxon>Rhodanobacteraceae</taxon>
        <taxon>Tahibacter</taxon>
    </lineage>
</organism>
<feature type="domain" description="PABS" evidence="5">
    <location>
        <begin position="102"/>
        <end position="268"/>
    </location>
</feature>
<evidence type="ECO:0000256" key="3">
    <source>
        <dbReference type="ARBA" id="ARBA00023115"/>
    </source>
</evidence>
<dbReference type="InterPro" id="IPR030374">
    <property type="entry name" value="PABS"/>
</dbReference>
<dbReference type="GO" id="GO:0016740">
    <property type="term" value="F:transferase activity"/>
    <property type="evidence" value="ECO:0007669"/>
    <property type="project" value="UniProtKB-UniRule"/>
</dbReference>
<dbReference type="PANTHER" id="PTHR43317:SF11">
    <property type="entry name" value="POLYAMINE AMINOPROPYLTRANSFERASE 2"/>
    <property type="match status" value="1"/>
</dbReference>
<feature type="active site" description="Proton acceptor" evidence="4">
    <location>
        <position position="179"/>
    </location>
</feature>
<dbReference type="Pfam" id="PF01564">
    <property type="entry name" value="Spermine_synth"/>
    <property type="match status" value="1"/>
</dbReference>
<evidence type="ECO:0000259" key="5">
    <source>
        <dbReference type="PROSITE" id="PS51006"/>
    </source>
</evidence>
<protein>
    <submittedName>
        <fullName evidence="6">Fused MFS/spermidine synthase</fullName>
    </submittedName>
</protein>
<dbReference type="CDD" id="cd02440">
    <property type="entry name" value="AdoMet_MTases"/>
    <property type="match status" value="1"/>
</dbReference>
<dbReference type="Gene3D" id="3.40.50.150">
    <property type="entry name" value="Vaccinia Virus protein VP39"/>
    <property type="match status" value="1"/>
</dbReference>
<evidence type="ECO:0000256" key="1">
    <source>
        <dbReference type="ARBA" id="ARBA00007867"/>
    </source>
</evidence>
<dbReference type="InterPro" id="IPR029063">
    <property type="entry name" value="SAM-dependent_MTases_sf"/>
</dbReference>
<dbReference type="GO" id="GO:0006596">
    <property type="term" value="P:polyamine biosynthetic process"/>
    <property type="evidence" value="ECO:0007669"/>
    <property type="project" value="UniProtKB-UniRule"/>
</dbReference>
<dbReference type="EMBL" id="JAOVZO020000021">
    <property type="protein sequence ID" value="MDC8015881.1"/>
    <property type="molecule type" value="Genomic_DNA"/>
</dbReference>
<reference evidence="6" key="1">
    <citation type="submission" date="2023-02" db="EMBL/GenBank/DDBJ databases">
        <title>Tahibacter soli sp. nov. isolated from soil.</title>
        <authorList>
            <person name="Baek J.H."/>
            <person name="Lee J.K."/>
            <person name="Choi D.G."/>
            <person name="Jeon C.O."/>
        </authorList>
    </citation>
    <scope>NUCLEOTIDE SEQUENCE</scope>
    <source>
        <strain evidence="6">BL</strain>
    </source>
</reference>
<name>A0A9X4BK84_9GAMM</name>
<dbReference type="RefSeq" id="WP_263543957.1">
    <property type="nucleotide sequence ID" value="NZ_JAOVZO020000021.1"/>
</dbReference>
<dbReference type="SUPFAM" id="SSF53335">
    <property type="entry name" value="S-adenosyl-L-methionine-dependent methyltransferases"/>
    <property type="match status" value="1"/>
</dbReference>
<gene>
    <name evidence="6" type="ORF">OD750_025440</name>
</gene>
<dbReference type="AlphaFoldDB" id="A0A9X4BK84"/>
<dbReference type="Proteomes" id="UP001139971">
    <property type="component" value="Unassembled WGS sequence"/>
</dbReference>
<proteinExistence type="inferred from homology"/>
<dbReference type="PANTHER" id="PTHR43317">
    <property type="entry name" value="THERMOSPERMINE SYNTHASE ACAULIS5"/>
    <property type="match status" value="1"/>
</dbReference>
<keyword evidence="2 4" id="KW-0808">Transferase</keyword>
<evidence type="ECO:0000256" key="4">
    <source>
        <dbReference type="PROSITE-ProRule" id="PRU00354"/>
    </source>
</evidence>
<evidence type="ECO:0000313" key="6">
    <source>
        <dbReference type="EMBL" id="MDC8015881.1"/>
    </source>
</evidence>
<dbReference type="PROSITE" id="PS51006">
    <property type="entry name" value="PABS_2"/>
    <property type="match status" value="1"/>
</dbReference>
<evidence type="ECO:0000313" key="7">
    <source>
        <dbReference type="Proteomes" id="UP001139971"/>
    </source>
</evidence>
<keyword evidence="7" id="KW-1185">Reference proteome</keyword>